<dbReference type="GeneID" id="80527778"/>
<evidence type="ECO:0000313" key="4">
    <source>
        <dbReference type="Proteomes" id="UP000114976"/>
    </source>
</evidence>
<dbReference type="EMBL" id="KR297253">
    <property type="protein sequence ID" value="AKI29799.1"/>
    <property type="molecule type" value="Genomic_DNA"/>
</dbReference>
<keyword evidence="4" id="KW-1185">Reference proteome</keyword>
<sequence length="316" mass="35001">MSRVLWYLGYIHTVLVILVASELTCNSDCNCNNTCGFLYNVTNTIGYYRNNVNLHTSISYDNHSRTHAGLWIRYNYPAASYALCSASGSIVTKEHHDGWCFECNGTSLTICNLDVNQTGSYMFRNVFGLTQHYTVTVVPVPPPPAPKITTVTNCSMIFFNEQLWENSSHSTVATTMLPTTSTTTPTTTTKPPSTTHRTTAGRTATQTYTYASGNSATTWSTNMPKFISKYSKLATFASISAGFFSFALVVFLLVFLYALLNLKKQDQQDSGIPPKSSEKEKCKKKKLRLAGEQVYHLLTNKGSQSTSCAVENSMFS</sequence>
<evidence type="ECO:0000256" key="1">
    <source>
        <dbReference type="SAM" id="MobiDB-lite"/>
    </source>
</evidence>
<keyword evidence="2" id="KW-1133">Transmembrane helix</keyword>
<feature type="region of interest" description="Disordered" evidence="1">
    <location>
        <begin position="177"/>
        <end position="199"/>
    </location>
</feature>
<dbReference type="RefSeq" id="YP_010790405.1">
    <property type="nucleotide sequence ID" value="NC_075417.1"/>
</dbReference>
<evidence type="ECO:0000256" key="2">
    <source>
        <dbReference type="SAM" id="Phobius"/>
    </source>
</evidence>
<reference evidence="3 4" key="1">
    <citation type="journal article" date="2003" name="Arch. Virol.">
        <title>Isolation of cytomegalovirus and foamy virus from the drill monkey (Mandrillus leucophaeus) and prevalence of antibodies to these viruses amongst wild-born and captive-bred individuals.</title>
        <authorList>
            <person name="Blewett E.L."/>
            <person name="Lewis J."/>
            <person name="Gadsby E.L."/>
            <person name="Neubauer S.R."/>
            <person name="Eberle R."/>
        </authorList>
    </citation>
    <scope>NUCLEOTIDE SEQUENCE [LARGE SCALE GENOMIC DNA]</scope>
    <source>
        <strain evidence="3">OCOM6-2</strain>
    </source>
</reference>
<proteinExistence type="predicted"/>
<dbReference type="KEGG" id="vg:80527778"/>
<evidence type="ECO:0000313" key="3">
    <source>
        <dbReference type="EMBL" id="AKI29799.1"/>
    </source>
</evidence>
<organism evidence="3 4">
    <name type="scientific">Mandrillus leucophaeus cytomegalovirus</name>
    <dbReference type="NCBI Taxonomy" id="1654930"/>
    <lineage>
        <taxon>Viruses</taxon>
        <taxon>Duplodnaviria</taxon>
        <taxon>Heunggongvirae</taxon>
        <taxon>Peploviricota</taxon>
        <taxon>Herviviricetes</taxon>
        <taxon>Herpesvirales</taxon>
        <taxon>Orthoherpesviridae</taxon>
        <taxon>Betaherpesvirinae</taxon>
        <taxon>Cytomegalovirus</taxon>
        <taxon>Cytomegalovirus mandrillinebeta1</taxon>
        <taxon>Mandrilline betaherpesvirus 1</taxon>
    </lineage>
</organism>
<name>A0A0G2UI71_9BETA</name>
<dbReference type="Proteomes" id="UP000114976">
    <property type="component" value="Segment"/>
</dbReference>
<keyword evidence="2" id="KW-0472">Membrane</keyword>
<accession>A0A0G2UI71</accession>
<keyword evidence="2" id="KW-0812">Transmembrane</keyword>
<protein>
    <submittedName>
        <fullName evidence="3">Membrane protein RL11G</fullName>
    </submittedName>
</protein>
<reference evidence="3 4" key="2">
    <citation type="journal article" date="2015" name="Genome Announc.">
        <title>Complete Genome Sequences of Mandrillus leucophaeus and Papio ursinus Cytomegaloviruses.</title>
        <authorList>
            <person name="Blewett E.L."/>
            <person name="Sherrod C.J."/>
            <person name="Texier J.R."/>
            <person name="Conrad T.M."/>
            <person name="Dittmer D.P."/>
        </authorList>
    </citation>
    <scope>NUCLEOTIDE SEQUENCE [LARGE SCALE GENOMIC DNA]</scope>
    <source>
        <strain evidence="3">OCOM6-2</strain>
    </source>
</reference>
<gene>
    <name evidence="3" type="primary">RL11G</name>
</gene>
<feature type="transmembrane region" description="Helical" evidence="2">
    <location>
        <begin position="233"/>
        <end position="260"/>
    </location>
</feature>